<feature type="chain" id="PRO_5042956643" description="ShKT domain-containing protein" evidence="2">
    <location>
        <begin position="18"/>
        <end position="261"/>
    </location>
</feature>
<evidence type="ECO:0000256" key="2">
    <source>
        <dbReference type="SAM" id="SignalP"/>
    </source>
</evidence>
<keyword evidence="5" id="KW-1185">Reference proteome</keyword>
<dbReference type="PANTHER" id="PTHR21724:SF109">
    <property type="entry name" value="SHKT DOMAIN-CONTAINING PROTEIN"/>
    <property type="match status" value="1"/>
</dbReference>
<dbReference type="InterPro" id="IPR003582">
    <property type="entry name" value="ShKT_dom"/>
</dbReference>
<comment type="caution">
    <text evidence="1">Lacks conserved residue(s) required for the propagation of feature annotation.</text>
</comment>
<organism evidence="4 5">
    <name type="scientific">Trichostrongylus colubriformis</name>
    <name type="common">Black scour worm</name>
    <dbReference type="NCBI Taxonomy" id="6319"/>
    <lineage>
        <taxon>Eukaryota</taxon>
        <taxon>Metazoa</taxon>
        <taxon>Ecdysozoa</taxon>
        <taxon>Nematoda</taxon>
        <taxon>Chromadorea</taxon>
        <taxon>Rhabditida</taxon>
        <taxon>Rhabditina</taxon>
        <taxon>Rhabditomorpha</taxon>
        <taxon>Strongyloidea</taxon>
        <taxon>Trichostrongylidae</taxon>
        <taxon>Trichostrongylus</taxon>
    </lineage>
</organism>
<evidence type="ECO:0000259" key="3">
    <source>
        <dbReference type="PROSITE" id="PS51670"/>
    </source>
</evidence>
<dbReference type="Pfam" id="PF01549">
    <property type="entry name" value="ShK"/>
    <property type="match status" value="3"/>
</dbReference>
<feature type="signal peptide" evidence="2">
    <location>
        <begin position="1"/>
        <end position="17"/>
    </location>
</feature>
<evidence type="ECO:0000256" key="1">
    <source>
        <dbReference type="PROSITE-ProRule" id="PRU01005"/>
    </source>
</evidence>
<dbReference type="PROSITE" id="PS51670">
    <property type="entry name" value="SHKT"/>
    <property type="match status" value="3"/>
</dbReference>
<gene>
    <name evidence="4" type="ORF">GCK32_011415</name>
</gene>
<dbReference type="SMART" id="SM00254">
    <property type="entry name" value="ShKT"/>
    <property type="match status" value="3"/>
</dbReference>
<dbReference type="EMBL" id="WIXE01017766">
    <property type="protein sequence ID" value="KAK5971450.1"/>
    <property type="molecule type" value="Genomic_DNA"/>
</dbReference>
<dbReference type="PANTHER" id="PTHR21724">
    <property type="entry name" value="SHKT DOMAIN-CONTAINING PROTEIN"/>
    <property type="match status" value="1"/>
</dbReference>
<feature type="domain" description="ShKT" evidence="3">
    <location>
        <begin position="116"/>
        <end position="154"/>
    </location>
</feature>
<keyword evidence="2" id="KW-0732">Signal</keyword>
<comment type="caution">
    <text evidence="4">The sequence shown here is derived from an EMBL/GenBank/DDBJ whole genome shotgun (WGS) entry which is preliminary data.</text>
</comment>
<evidence type="ECO:0000313" key="4">
    <source>
        <dbReference type="EMBL" id="KAK5971450.1"/>
    </source>
</evidence>
<accession>A0AAN8F6U3</accession>
<proteinExistence type="predicted"/>
<sequence length="261" mass="30346">MLLLYAIFALVIQSAFTEKHKYKFKYRLGKYKVKDDVILVKYESKISNHITPQLPYPYREPESCRDVSKACAYYKQDGWCALRDWKVNPRRTYHVMNSCAKTCGFCKEEIVPDGYCVDLFQSCQQHKADGLCNATDTFVRDTMELNCEKTCGFCSELSNELPVARPHPRRELTEIHLTKELCIDLNEECRIYKNDGWCNATKISRFSYMMSECRASCGLCLQPNGLESNEVRLAFMSSEEREEAFRNAKMASRRAHHTDNK</sequence>
<dbReference type="Proteomes" id="UP001331761">
    <property type="component" value="Unassembled WGS sequence"/>
</dbReference>
<name>A0AAN8F6U3_TRICO</name>
<evidence type="ECO:0000313" key="5">
    <source>
        <dbReference type="Proteomes" id="UP001331761"/>
    </source>
</evidence>
<dbReference type="Gene3D" id="1.10.10.1940">
    <property type="match status" value="1"/>
</dbReference>
<protein>
    <recommendedName>
        <fullName evidence="3">ShKT domain-containing protein</fullName>
    </recommendedName>
</protein>
<dbReference type="AlphaFoldDB" id="A0AAN8F6U3"/>
<reference evidence="4 5" key="1">
    <citation type="submission" date="2019-10" db="EMBL/GenBank/DDBJ databases">
        <title>Assembly and Annotation for the nematode Trichostrongylus colubriformis.</title>
        <authorList>
            <person name="Martin J."/>
        </authorList>
    </citation>
    <scope>NUCLEOTIDE SEQUENCE [LARGE SCALE GENOMIC DNA]</scope>
    <source>
        <strain evidence="4">G859</strain>
        <tissue evidence="4">Whole worm</tissue>
    </source>
</reference>
<feature type="domain" description="ShKT" evidence="3">
    <location>
        <begin position="64"/>
        <end position="106"/>
    </location>
</feature>
<feature type="domain" description="ShKT" evidence="3">
    <location>
        <begin position="182"/>
        <end position="220"/>
    </location>
</feature>